<proteinExistence type="predicted"/>
<evidence type="ECO:0000313" key="2">
    <source>
        <dbReference type="EMBL" id="SBV99994.1"/>
    </source>
</evidence>
<sequence>MKVKSIILLVVCCVISLGISAQVVKEKKPVSSFNKIAVSGGIDIYFTQSNSHSLEIETDAENMPKIEITVSNGNLELRRKDGERFKRNSRIYAYVSAPALDAIAISGGSDFNAKELNNKGALSIAASGGADIEIDRLNVNEANFAFSGGSDCDIKDLRAKKLKIAASGGSDSNINIGSADEVSLSVSGGADVELSGKAKTISVSCSGGADVDIKKLTYDTINAHKSGGGSISK</sequence>
<dbReference type="Pfam" id="PF10988">
    <property type="entry name" value="DUF2807"/>
    <property type="match status" value="1"/>
</dbReference>
<dbReference type="RefSeq" id="WP_296941190.1">
    <property type="nucleotide sequence ID" value="NZ_LT599032.1"/>
</dbReference>
<evidence type="ECO:0000259" key="1">
    <source>
        <dbReference type="Pfam" id="PF10988"/>
    </source>
</evidence>
<name>A0A212JKM7_9BACT</name>
<dbReference type="InterPro" id="IPR021255">
    <property type="entry name" value="DUF2807"/>
</dbReference>
<organism evidence="2">
    <name type="scientific">uncultured Dysgonomonas sp</name>
    <dbReference type="NCBI Taxonomy" id="206096"/>
    <lineage>
        <taxon>Bacteria</taxon>
        <taxon>Pseudomonadati</taxon>
        <taxon>Bacteroidota</taxon>
        <taxon>Bacteroidia</taxon>
        <taxon>Bacteroidales</taxon>
        <taxon>Dysgonomonadaceae</taxon>
        <taxon>Dysgonomonas</taxon>
        <taxon>environmental samples</taxon>
    </lineage>
</organism>
<dbReference type="Gene3D" id="2.160.20.120">
    <property type="match status" value="1"/>
</dbReference>
<dbReference type="AlphaFoldDB" id="A0A212JKM7"/>
<dbReference type="EMBL" id="FLUM01000002">
    <property type="protein sequence ID" value="SBV99994.1"/>
    <property type="molecule type" value="Genomic_DNA"/>
</dbReference>
<reference evidence="2" key="1">
    <citation type="submission" date="2016-04" db="EMBL/GenBank/DDBJ databases">
        <authorList>
            <person name="Evans L.H."/>
            <person name="Alamgir A."/>
            <person name="Owens N."/>
            <person name="Weber N.D."/>
            <person name="Virtaneva K."/>
            <person name="Barbian K."/>
            <person name="Babar A."/>
            <person name="Rosenke K."/>
        </authorList>
    </citation>
    <scope>NUCLEOTIDE SEQUENCE</scope>
    <source>
        <strain evidence="2">86-1</strain>
    </source>
</reference>
<feature type="domain" description="Putative auto-transporter adhesin head GIN" evidence="1">
    <location>
        <begin position="33"/>
        <end position="152"/>
    </location>
</feature>
<protein>
    <recommendedName>
        <fullName evidence="1">Putative auto-transporter adhesin head GIN domain-containing protein</fullName>
    </recommendedName>
</protein>
<accession>A0A212JKM7</accession>
<gene>
    <name evidence="2" type="ORF">KL86DYS1_20077</name>
</gene>